<comment type="pathway">
    <text evidence="3">Carbohydrate degradation; pentose phosphate pathway; D-ribose 5-phosphate from D-ribulose 5-phosphate (non-oxidative stage): step 1/1.</text>
</comment>
<dbReference type="Proteomes" id="UP000295122">
    <property type="component" value="Unassembled WGS sequence"/>
</dbReference>
<feature type="binding site" evidence="3">
    <location>
        <begin position="96"/>
        <end position="99"/>
    </location>
    <ligand>
        <name>substrate</name>
    </ligand>
</feature>
<dbReference type="RefSeq" id="WP_133768738.1">
    <property type="nucleotide sequence ID" value="NZ_SNZR01000011.1"/>
</dbReference>
<feature type="binding site" evidence="3">
    <location>
        <begin position="83"/>
        <end position="86"/>
    </location>
    <ligand>
        <name>substrate</name>
    </ligand>
</feature>
<comment type="subunit">
    <text evidence="3">Homodimer.</text>
</comment>
<comment type="similarity">
    <text evidence="3">Belongs to the ribose 5-phosphate isomerase family.</text>
</comment>
<evidence type="ECO:0000256" key="2">
    <source>
        <dbReference type="ARBA" id="ARBA00023235"/>
    </source>
</evidence>
<organism evidence="4 5">
    <name type="scientific">Enterovirga rhinocerotis</name>
    <dbReference type="NCBI Taxonomy" id="1339210"/>
    <lineage>
        <taxon>Bacteria</taxon>
        <taxon>Pseudomonadati</taxon>
        <taxon>Pseudomonadota</taxon>
        <taxon>Alphaproteobacteria</taxon>
        <taxon>Hyphomicrobiales</taxon>
        <taxon>Methylobacteriaceae</taxon>
        <taxon>Enterovirga</taxon>
    </lineage>
</organism>
<dbReference type="GO" id="GO:0009052">
    <property type="term" value="P:pentose-phosphate shunt, non-oxidative branch"/>
    <property type="evidence" value="ECO:0007669"/>
    <property type="project" value="UniProtKB-UniRule"/>
</dbReference>
<dbReference type="Gene3D" id="3.40.50.1360">
    <property type="match status" value="1"/>
</dbReference>
<protein>
    <recommendedName>
        <fullName evidence="3">Ribose-5-phosphate isomerase A</fullName>
        <ecNumber evidence="3">5.3.1.6</ecNumber>
    </recommendedName>
    <alternativeName>
        <fullName evidence="3">Phosphoriboisomerase A</fullName>
        <shortName evidence="3">PRI</shortName>
    </alternativeName>
</protein>
<accession>A0A4V3DYS5</accession>
<dbReference type="FunFam" id="3.40.50.1360:FF:000001">
    <property type="entry name" value="Ribose-5-phosphate isomerase A"/>
    <property type="match status" value="1"/>
</dbReference>
<dbReference type="EMBL" id="SNZR01000011">
    <property type="protein sequence ID" value="TDR93769.1"/>
    <property type="molecule type" value="Genomic_DNA"/>
</dbReference>
<sequence>MSGNDEKRAAAEKAALLVEPGMKVGLGTGSTAALLVDALGRRWTEGLRFLAVATSEATHRQAEALGIRLATLDEEPTLDLTIDGADEIGPGLALVKGGGGALLREKLVAAASGRMVVIADASKRVATLGRFPLPIEIMPFGAETTRRRVASLLEAEAGRPVDLSLRAGKDGAPFVTDGQHWILDAALGRIADPARLAGSLKSVLGVVEHGLFVDMAEAALIGTPDGVMEETREGQARPGDSSTCA</sequence>
<dbReference type="HAMAP" id="MF_00170">
    <property type="entry name" value="Rib_5P_isom_A"/>
    <property type="match status" value="1"/>
</dbReference>
<name>A0A4V3DYS5_9HYPH</name>
<evidence type="ECO:0000313" key="5">
    <source>
        <dbReference type="Proteomes" id="UP000295122"/>
    </source>
</evidence>
<dbReference type="InterPro" id="IPR050262">
    <property type="entry name" value="Ribose-5P_isomerase"/>
</dbReference>
<dbReference type="UniPathway" id="UPA00115">
    <property type="reaction ID" value="UER00412"/>
</dbReference>
<dbReference type="SUPFAM" id="SSF75445">
    <property type="entry name" value="D-ribose-5-phosphate isomerase (RpiA), lid domain"/>
    <property type="match status" value="1"/>
</dbReference>
<dbReference type="OrthoDB" id="5870696at2"/>
<evidence type="ECO:0000256" key="3">
    <source>
        <dbReference type="HAMAP-Rule" id="MF_00170"/>
    </source>
</evidence>
<comment type="catalytic activity">
    <reaction evidence="1 3">
        <text>aldehydo-D-ribose 5-phosphate = D-ribulose 5-phosphate</text>
        <dbReference type="Rhea" id="RHEA:14657"/>
        <dbReference type="ChEBI" id="CHEBI:58121"/>
        <dbReference type="ChEBI" id="CHEBI:58273"/>
        <dbReference type="EC" id="5.3.1.6"/>
    </reaction>
</comment>
<dbReference type="InterPro" id="IPR037171">
    <property type="entry name" value="NagB/RpiA_transferase-like"/>
</dbReference>
<keyword evidence="2 3" id="KW-0413">Isomerase</keyword>
<dbReference type="InterPro" id="IPR020672">
    <property type="entry name" value="Ribose5P_isomerase_typA_subgr"/>
</dbReference>
<feature type="active site" description="Proton acceptor" evidence="3">
    <location>
        <position position="105"/>
    </location>
</feature>
<dbReference type="PANTHER" id="PTHR43748">
    <property type="entry name" value="RIBOSE-5-PHOSPHATE ISOMERASE 3, CHLOROPLASTIC-RELATED"/>
    <property type="match status" value="1"/>
</dbReference>
<dbReference type="Gene3D" id="3.30.70.260">
    <property type="match status" value="1"/>
</dbReference>
<dbReference type="InterPro" id="IPR004788">
    <property type="entry name" value="Ribose5P_isomerase_type_A"/>
</dbReference>
<dbReference type="CDD" id="cd01398">
    <property type="entry name" value="RPI_A"/>
    <property type="match status" value="1"/>
</dbReference>
<reference evidence="4 5" key="1">
    <citation type="submission" date="2019-03" db="EMBL/GenBank/DDBJ databases">
        <title>Genomic Encyclopedia of Type Strains, Phase IV (KMG-IV): sequencing the most valuable type-strain genomes for metagenomic binning, comparative biology and taxonomic classification.</title>
        <authorList>
            <person name="Goeker M."/>
        </authorList>
    </citation>
    <scope>NUCLEOTIDE SEQUENCE [LARGE SCALE GENOMIC DNA]</scope>
    <source>
        <strain evidence="4 5">DSM 25903</strain>
    </source>
</reference>
<evidence type="ECO:0000256" key="1">
    <source>
        <dbReference type="ARBA" id="ARBA00001713"/>
    </source>
</evidence>
<proteinExistence type="inferred from homology"/>
<dbReference type="SUPFAM" id="SSF100950">
    <property type="entry name" value="NagB/RpiA/CoA transferase-like"/>
    <property type="match status" value="1"/>
</dbReference>
<feature type="binding site" evidence="3">
    <location>
        <begin position="28"/>
        <end position="31"/>
    </location>
    <ligand>
        <name>substrate</name>
    </ligand>
</feature>
<keyword evidence="5" id="KW-1185">Reference proteome</keyword>
<dbReference type="PANTHER" id="PTHR43748:SF3">
    <property type="entry name" value="RIBOSE-5-PHOSPHATE ISOMERASE 3, CHLOROPLASTIC-RELATED"/>
    <property type="match status" value="1"/>
</dbReference>
<dbReference type="NCBIfam" id="TIGR00021">
    <property type="entry name" value="rpiA"/>
    <property type="match status" value="1"/>
</dbReference>
<dbReference type="AlphaFoldDB" id="A0A4V3DYS5"/>
<feature type="binding site" evidence="3">
    <location>
        <position position="123"/>
    </location>
    <ligand>
        <name>substrate</name>
    </ligand>
</feature>
<comment type="caution">
    <text evidence="4">The sequence shown here is derived from an EMBL/GenBank/DDBJ whole genome shotgun (WGS) entry which is preliminary data.</text>
</comment>
<gene>
    <name evidence="3" type="primary">rpiA</name>
    <name evidence="4" type="ORF">EV668_1036</name>
</gene>
<comment type="function">
    <text evidence="3">Catalyzes the reversible conversion of ribose-5-phosphate to ribulose 5-phosphate.</text>
</comment>
<evidence type="ECO:0000313" key="4">
    <source>
        <dbReference type="EMBL" id="TDR93769.1"/>
    </source>
</evidence>
<dbReference type="GO" id="GO:0004751">
    <property type="term" value="F:ribose-5-phosphate isomerase activity"/>
    <property type="evidence" value="ECO:0007669"/>
    <property type="project" value="UniProtKB-UniRule"/>
</dbReference>
<dbReference type="EC" id="5.3.1.6" evidence="3"/>
<dbReference type="Pfam" id="PF06026">
    <property type="entry name" value="Rib_5-P_isom_A"/>
    <property type="match status" value="1"/>
</dbReference>
<dbReference type="NCBIfam" id="NF001924">
    <property type="entry name" value="PRK00702.1"/>
    <property type="match status" value="1"/>
</dbReference>